<reference evidence="7" key="1">
    <citation type="journal article" date="2020" name="bioRxiv">
        <title>Comparative genomics of Chlamydomonas.</title>
        <authorList>
            <person name="Craig R.J."/>
            <person name="Hasan A.R."/>
            <person name="Ness R.W."/>
            <person name="Keightley P.D."/>
        </authorList>
    </citation>
    <scope>NUCLEOTIDE SEQUENCE</scope>
    <source>
        <strain evidence="7">CCAP 11/70</strain>
    </source>
</reference>
<sequence>MAAPMSHRDGEEWRSFLHGPPVIVQPQAQLHYVRPEHGPLRFLAGGQPQPEEEYCSINEYACTVVSEGVRRPGVVRTRVTSMTPTAISREMAQTLGLTVQRLGGGGLRTVLSGPGPTPLEMLSEPLTVEVLDVAGRPVTAVVCPLVFVAPCGCELIELQLGYDVVQGMGWAKMDMLWGHRGILDEGMRPIGGAPRLFPRAIVHGTSSFWVEPDTYQEALQVVAARAAVRARRQAAAEGADPQAAGEAAAATLQGVTQQEPGAAPAAQPGARSSGARPQQARPGPLVPGSAEWVDEWLPAAFRRGVQTGSGAGGRRWSQGRGRGRGGRGQGSGGRGRGPAGAAEAAPLEGDTPTSANDAQVEEEEPGLQAAIAASLAALPDPAAGLAALPPGLVAQPWAAVQRRALPAGVERCAVCLEELEAGARAVLLRCRHPYCELCLRQLLSSARVGAAAGGARCPMCRERIA</sequence>
<dbReference type="GO" id="GO:0008270">
    <property type="term" value="F:zinc ion binding"/>
    <property type="evidence" value="ECO:0007669"/>
    <property type="project" value="UniProtKB-KW"/>
</dbReference>
<evidence type="ECO:0000313" key="8">
    <source>
        <dbReference type="Proteomes" id="UP000612055"/>
    </source>
</evidence>
<keyword evidence="3" id="KW-0862">Zinc</keyword>
<comment type="caution">
    <text evidence="7">The sequence shown here is derived from an EMBL/GenBank/DDBJ whole genome shotgun (WGS) entry which is preliminary data.</text>
</comment>
<keyword evidence="2 4" id="KW-0863">Zinc-finger</keyword>
<feature type="compositionally biased region" description="Low complexity" evidence="5">
    <location>
        <begin position="257"/>
        <end position="276"/>
    </location>
</feature>
<keyword evidence="1" id="KW-0479">Metal-binding</keyword>
<dbReference type="OrthoDB" id="561608at2759"/>
<gene>
    <name evidence="7" type="ORF">HYH03_014192</name>
</gene>
<dbReference type="PROSITE" id="PS00518">
    <property type="entry name" value="ZF_RING_1"/>
    <property type="match status" value="1"/>
</dbReference>
<evidence type="ECO:0000256" key="5">
    <source>
        <dbReference type="SAM" id="MobiDB-lite"/>
    </source>
</evidence>
<keyword evidence="8" id="KW-1185">Reference proteome</keyword>
<dbReference type="SUPFAM" id="SSF57850">
    <property type="entry name" value="RING/U-box"/>
    <property type="match status" value="1"/>
</dbReference>
<evidence type="ECO:0000256" key="4">
    <source>
        <dbReference type="PROSITE-ProRule" id="PRU00175"/>
    </source>
</evidence>
<evidence type="ECO:0000313" key="7">
    <source>
        <dbReference type="EMBL" id="KAG2487219.1"/>
    </source>
</evidence>
<evidence type="ECO:0000259" key="6">
    <source>
        <dbReference type="PROSITE" id="PS50089"/>
    </source>
</evidence>
<dbReference type="Proteomes" id="UP000612055">
    <property type="component" value="Unassembled WGS sequence"/>
</dbReference>
<dbReference type="EMBL" id="JAEHOE010000100">
    <property type="protein sequence ID" value="KAG2487219.1"/>
    <property type="molecule type" value="Genomic_DNA"/>
</dbReference>
<evidence type="ECO:0000256" key="1">
    <source>
        <dbReference type="ARBA" id="ARBA00022723"/>
    </source>
</evidence>
<proteinExistence type="predicted"/>
<feature type="compositionally biased region" description="Low complexity" evidence="5">
    <location>
        <begin position="237"/>
        <end position="250"/>
    </location>
</feature>
<organism evidence="7 8">
    <name type="scientific">Edaphochlamys debaryana</name>
    <dbReference type="NCBI Taxonomy" id="47281"/>
    <lineage>
        <taxon>Eukaryota</taxon>
        <taxon>Viridiplantae</taxon>
        <taxon>Chlorophyta</taxon>
        <taxon>core chlorophytes</taxon>
        <taxon>Chlorophyceae</taxon>
        <taxon>CS clade</taxon>
        <taxon>Chlamydomonadales</taxon>
        <taxon>Chlamydomonadales incertae sedis</taxon>
        <taxon>Edaphochlamys</taxon>
    </lineage>
</organism>
<dbReference type="PROSITE" id="PS50089">
    <property type="entry name" value="ZF_RING_2"/>
    <property type="match status" value="1"/>
</dbReference>
<evidence type="ECO:0000256" key="2">
    <source>
        <dbReference type="ARBA" id="ARBA00022771"/>
    </source>
</evidence>
<feature type="region of interest" description="Disordered" evidence="5">
    <location>
        <begin position="237"/>
        <end position="289"/>
    </location>
</feature>
<dbReference type="Pfam" id="PF13639">
    <property type="entry name" value="zf-RING_2"/>
    <property type="match status" value="1"/>
</dbReference>
<protein>
    <recommendedName>
        <fullName evidence="6">RING-type domain-containing protein</fullName>
    </recommendedName>
</protein>
<dbReference type="InterPro" id="IPR017907">
    <property type="entry name" value="Znf_RING_CS"/>
</dbReference>
<feature type="compositionally biased region" description="Gly residues" evidence="5">
    <location>
        <begin position="326"/>
        <end position="338"/>
    </location>
</feature>
<dbReference type="InterPro" id="IPR001841">
    <property type="entry name" value="Znf_RING"/>
</dbReference>
<dbReference type="SMART" id="SM00184">
    <property type="entry name" value="RING"/>
    <property type="match status" value="1"/>
</dbReference>
<dbReference type="AlphaFoldDB" id="A0A835XWU4"/>
<name>A0A835XWU4_9CHLO</name>
<accession>A0A835XWU4</accession>
<evidence type="ECO:0000256" key="3">
    <source>
        <dbReference type="ARBA" id="ARBA00022833"/>
    </source>
</evidence>
<dbReference type="Gene3D" id="3.30.40.10">
    <property type="entry name" value="Zinc/RING finger domain, C3HC4 (zinc finger)"/>
    <property type="match status" value="1"/>
</dbReference>
<feature type="region of interest" description="Disordered" evidence="5">
    <location>
        <begin position="303"/>
        <end position="366"/>
    </location>
</feature>
<dbReference type="InterPro" id="IPR013083">
    <property type="entry name" value="Znf_RING/FYVE/PHD"/>
</dbReference>
<dbReference type="CDD" id="cd16448">
    <property type="entry name" value="RING-H2"/>
    <property type="match status" value="1"/>
</dbReference>
<feature type="domain" description="RING-type" evidence="6">
    <location>
        <begin position="412"/>
        <end position="461"/>
    </location>
</feature>